<evidence type="ECO:0000313" key="2">
    <source>
        <dbReference type="Proteomes" id="UP000006247"/>
    </source>
</evidence>
<organism evidence="1 2">
    <name type="scientific">Corynebacterium matruchotii ATCC 33806</name>
    <dbReference type="NCBI Taxonomy" id="566549"/>
    <lineage>
        <taxon>Bacteria</taxon>
        <taxon>Bacillati</taxon>
        <taxon>Actinomycetota</taxon>
        <taxon>Actinomycetes</taxon>
        <taxon>Mycobacteriales</taxon>
        <taxon>Corynebacteriaceae</taxon>
        <taxon>Corynebacterium</taxon>
    </lineage>
</organism>
<proteinExistence type="predicted"/>
<accession>C0E3Q7</accession>
<dbReference type="EMBL" id="ACEB01000022">
    <property type="protein sequence ID" value="EEG26801.1"/>
    <property type="molecule type" value="Genomic_DNA"/>
</dbReference>
<comment type="caution">
    <text evidence="1">The sequence shown here is derived from an EMBL/GenBank/DDBJ whole genome shotgun (WGS) entry which is preliminary data.</text>
</comment>
<protein>
    <submittedName>
        <fullName evidence="1">Uncharacterized protein</fullName>
    </submittedName>
</protein>
<gene>
    <name evidence="1" type="ORF">CORMATOL_01623</name>
</gene>
<evidence type="ECO:0000313" key="1">
    <source>
        <dbReference type="EMBL" id="EEG26801.1"/>
    </source>
</evidence>
<dbReference type="AlphaFoldDB" id="C0E3Q7"/>
<reference evidence="1 2" key="1">
    <citation type="submission" date="2009-01" db="EMBL/GenBank/DDBJ databases">
        <authorList>
            <person name="Fulton L."/>
            <person name="Clifton S."/>
            <person name="Chinwalla A.T."/>
            <person name="Mitreva M."/>
            <person name="Sodergren E."/>
            <person name="Weinstock G."/>
            <person name="Clifton S."/>
            <person name="Dooling D.J."/>
            <person name="Fulton B."/>
            <person name="Minx P."/>
            <person name="Pepin K.H."/>
            <person name="Johnson M."/>
            <person name="Bhonagiri V."/>
            <person name="Nash W.E."/>
            <person name="Mardis E.R."/>
            <person name="Wilson R.K."/>
        </authorList>
    </citation>
    <scope>NUCLEOTIDE SEQUENCE [LARGE SCALE GENOMIC DNA]</scope>
    <source>
        <strain evidence="1 2">ATCC 33806</strain>
    </source>
</reference>
<dbReference type="HOGENOM" id="CLU_3151799_0_0_11"/>
<sequence length="48" mass="5345">MLFLQYFADPNGSDCNKSPTPPTQLRPVFCGISQNYPPPYGLIRGKTN</sequence>
<name>C0E3Q7_9CORY</name>
<dbReference type="Proteomes" id="UP000006247">
    <property type="component" value="Unassembled WGS sequence"/>
</dbReference>